<feature type="domain" description="Response regulatory" evidence="9">
    <location>
        <begin position="3"/>
        <end position="118"/>
    </location>
</feature>
<dbReference type="STRING" id="526222.Desal_1331"/>
<keyword evidence="7" id="KW-0597">Phosphoprotein</keyword>
<evidence type="ECO:0000256" key="2">
    <source>
        <dbReference type="ARBA" id="ARBA00022840"/>
    </source>
</evidence>
<dbReference type="FunFam" id="3.40.50.300:FF:000006">
    <property type="entry name" value="DNA-binding transcriptional regulator NtrC"/>
    <property type="match status" value="1"/>
</dbReference>
<dbReference type="GO" id="GO:0006355">
    <property type="term" value="P:regulation of DNA-templated transcription"/>
    <property type="evidence" value="ECO:0007669"/>
    <property type="project" value="InterPro"/>
</dbReference>
<gene>
    <name evidence="10" type="ordered locus">Desal_1331</name>
</gene>
<dbReference type="InterPro" id="IPR025944">
    <property type="entry name" value="Sigma_54_int_dom_CS"/>
</dbReference>
<feature type="domain" description="Sigma-54 factor interaction" evidence="8">
    <location>
        <begin position="143"/>
        <end position="372"/>
    </location>
</feature>
<evidence type="ECO:0000313" key="10">
    <source>
        <dbReference type="EMBL" id="ACS79393.1"/>
    </source>
</evidence>
<sequence length="465" mass="52655">MRKMLVITRDGRRSEEIGGLIDQIEEILTETSTESSSPEDDREVDTLFVDVESLQKKNKSMTKALDDLWKHYPSASIVVMASEEQTKVAVDAVKAGAFDYLTHPIEKEELGLVMEKVRESDVLQSELDYLRGQFWNDDSLEYVDTRSKSMRDVFAKIRQVAGTRTTVLLTGETGTGKSLIAKLIHAHSNRKDMPFISVHCGAIPDTLVESELFGHEKGAFTGAIRRKLGKFELAHEGTIFLDEIGTVSQSVQVKLLNVIQERIIQRVGGENDLSVDVRIIAATNEDMGQLCEEGKFRRDLFYRLNVFPIRIPPLRERREDIPRLSEGFIRQFNGLLNTEIKGIHPQVLDTLLEYDWPGNVRELENVIERACILETGDILQPDSFPPDLLDTQGEVVTSPVKTSLPLKEARQITVDRFEKQYLSSLLEQCNGVIKTTAEKAGITTRQLSKLMNRHGLKRTDFKNRK</sequence>
<evidence type="ECO:0000256" key="3">
    <source>
        <dbReference type="ARBA" id="ARBA00023015"/>
    </source>
</evidence>
<dbReference type="PROSITE" id="PS00688">
    <property type="entry name" value="SIGMA54_INTERACT_3"/>
    <property type="match status" value="1"/>
</dbReference>
<keyword evidence="3" id="KW-0805">Transcription regulation</keyword>
<dbReference type="SUPFAM" id="SSF52172">
    <property type="entry name" value="CheY-like"/>
    <property type="match status" value="1"/>
</dbReference>
<dbReference type="GO" id="GO:0005524">
    <property type="term" value="F:ATP binding"/>
    <property type="evidence" value="ECO:0007669"/>
    <property type="project" value="UniProtKB-KW"/>
</dbReference>
<dbReference type="InterPro" id="IPR003593">
    <property type="entry name" value="AAA+_ATPase"/>
</dbReference>
<feature type="modified residue" description="4-aspartylphosphate" evidence="7">
    <location>
        <position position="50"/>
    </location>
</feature>
<protein>
    <submittedName>
        <fullName evidence="10">Two component, sigma54 specific, transcriptional regulator, Fis family</fullName>
    </submittedName>
</protein>
<keyword evidence="4" id="KW-0238">DNA-binding</keyword>
<dbReference type="InterPro" id="IPR011006">
    <property type="entry name" value="CheY-like_superfamily"/>
</dbReference>
<proteinExistence type="predicted"/>
<dbReference type="Gene3D" id="3.40.50.2300">
    <property type="match status" value="1"/>
</dbReference>
<dbReference type="SUPFAM" id="SSF46689">
    <property type="entry name" value="Homeodomain-like"/>
    <property type="match status" value="1"/>
</dbReference>
<dbReference type="GO" id="GO:0000160">
    <property type="term" value="P:phosphorelay signal transduction system"/>
    <property type="evidence" value="ECO:0007669"/>
    <property type="project" value="InterPro"/>
</dbReference>
<evidence type="ECO:0000256" key="1">
    <source>
        <dbReference type="ARBA" id="ARBA00022741"/>
    </source>
</evidence>
<dbReference type="PROSITE" id="PS00676">
    <property type="entry name" value="SIGMA54_INTERACT_2"/>
    <property type="match status" value="1"/>
</dbReference>
<keyword evidence="6" id="KW-0804">Transcription</keyword>
<dbReference type="PROSITE" id="PS50110">
    <property type="entry name" value="RESPONSE_REGULATORY"/>
    <property type="match status" value="1"/>
</dbReference>
<keyword evidence="1" id="KW-0547">Nucleotide-binding</keyword>
<dbReference type="SUPFAM" id="SSF52540">
    <property type="entry name" value="P-loop containing nucleoside triphosphate hydrolases"/>
    <property type="match status" value="1"/>
</dbReference>
<dbReference type="RefSeq" id="WP_015851211.1">
    <property type="nucleotide sequence ID" value="NC_012881.1"/>
</dbReference>
<dbReference type="AlphaFoldDB" id="C6C1Z7"/>
<evidence type="ECO:0000256" key="5">
    <source>
        <dbReference type="ARBA" id="ARBA00023159"/>
    </source>
</evidence>
<dbReference type="PROSITE" id="PS50045">
    <property type="entry name" value="SIGMA54_INTERACT_4"/>
    <property type="match status" value="1"/>
</dbReference>
<dbReference type="InterPro" id="IPR025943">
    <property type="entry name" value="Sigma_54_int_dom_ATP-bd_2"/>
</dbReference>
<dbReference type="Gene3D" id="3.40.50.300">
    <property type="entry name" value="P-loop containing nucleotide triphosphate hydrolases"/>
    <property type="match status" value="1"/>
</dbReference>
<dbReference type="GO" id="GO:0003677">
    <property type="term" value="F:DNA binding"/>
    <property type="evidence" value="ECO:0007669"/>
    <property type="project" value="UniProtKB-KW"/>
</dbReference>
<dbReference type="Gene3D" id="1.10.8.60">
    <property type="match status" value="1"/>
</dbReference>
<dbReference type="OrthoDB" id="9763792at2"/>
<reference evidence="10 11" key="1">
    <citation type="submission" date="2009-06" db="EMBL/GenBank/DDBJ databases">
        <title>Complete sequence of Desulfovibrio salexigens DSM 2638.</title>
        <authorList>
            <consortium name="US DOE Joint Genome Institute"/>
            <person name="Lucas S."/>
            <person name="Copeland A."/>
            <person name="Lapidus A."/>
            <person name="Glavina del Rio T."/>
            <person name="Tice H."/>
            <person name="Bruce D."/>
            <person name="Goodwin L."/>
            <person name="Pitluck S."/>
            <person name="Munk A.C."/>
            <person name="Brettin T."/>
            <person name="Detter J.C."/>
            <person name="Han C."/>
            <person name="Tapia R."/>
            <person name="Larimer F."/>
            <person name="Land M."/>
            <person name="Hauser L."/>
            <person name="Kyrpides N."/>
            <person name="Anderson I."/>
            <person name="Wall J.D."/>
            <person name="Arkin A.P."/>
            <person name="Dehal P."/>
            <person name="Chivian D."/>
            <person name="Giles B."/>
            <person name="Hazen T.C."/>
        </authorList>
    </citation>
    <scope>NUCLEOTIDE SEQUENCE [LARGE SCALE GENOMIC DNA]</scope>
    <source>
        <strain evidence="11">ATCC 14822 / DSM 2638 / NCIMB 8403 / VKM B-1763</strain>
    </source>
</reference>
<organism evidence="10 11">
    <name type="scientific">Maridesulfovibrio salexigens (strain ATCC 14822 / DSM 2638 / NCIMB 8403 / VKM B-1763)</name>
    <name type="common">Desulfovibrio salexigens</name>
    <dbReference type="NCBI Taxonomy" id="526222"/>
    <lineage>
        <taxon>Bacteria</taxon>
        <taxon>Pseudomonadati</taxon>
        <taxon>Thermodesulfobacteriota</taxon>
        <taxon>Desulfovibrionia</taxon>
        <taxon>Desulfovibrionales</taxon>
        <taxon>Desulfovibrionaceae</taxon>
        <taxon>Maridesulfovibrio</taxon>
    </lineage>
</organism>
<dbReference type="PROSITE" id="PS00675">
    <property type="entry name" value="SIGMA54_INTERACT_1"/>
    <property type="match status" value="1"/>
</dbReference>
<dbReference type="EMBL" id="CP001649">
    <property type="protein sequence ID" value="ACS79393.1"/>
    <property type="molecule type" value="Genomic_DNA"/>
</dbReference>
<dbReference type="HOGENOM" id="CLU_000445_0_6_7"/>
<dbReference type="InterPro" id="IPR025662">
    <property type="entry name" value="Sigma_54_int_dom_ATP-bd_1"/>
</dbReference>
<dbReference type="KEGG" id="dsa:Desal_1331"/>
<dbReference type="Pfam" id="PF25601">
    <property type="entry name" value="AAA_lid_14"/>
    <property type="match status" value="1"/>
</dbReference>
<dbReference type="SMART" id="SM00382">
    <property type="entry name" value="AAA"/>
    <property type="match status" value="1"/>
</dbReference>
<dbReference type="InterPro" id="IPR002078">
    <property type="entry name" value="Sigma_54_int"/>
</dbReference>
<evidence type="ECO:0000259" key="8">
    <source>
        <dbReference type="PROSITE" id="PS50045"/>
    </source>
</evidence>
<dbReference type="FunFam" id="1.10.8.60:FF:000014">
    <property type="entry name" value="DNA-binding transcriptional regulator NtrC"/>
    <property type="match status" value="1"/>
</dbReference>
<accession>C6C1Z7</accession>
<dbReference type="InterPro" id="IPR058031">
    <property type="entry name" value="AAA_lid_NorR"/>
</dbReference>
<dbReference type="eggNOG" id="COG2204">
    <property type="taxonomic scope" value="Bacteria"/>
</dbReference>
<dbReference type="CDD" id="cd00009">
    <property type="entry name" value="AAA"/>
    <property type="match status" value="1"/>
</dbReference>
<dbReference type="Pfam" id="PF00158">
    <property type="entry name" value="Sigma54_activat"/>
    <property type="match status" value="1"/>
</dbReference>
<dbReference type="InterPro" id="IPR027417">
    <property type="entry name" value="P-loop_NTPase"/>
</dbReference>
<evidence type="ECO:0000313" key="11">
    <source>
        <dbReference type="Proteomes" id="UP000002601"/>
    </source>
</evidence>
<keyword evidence="5" id="KW-0010">Activator</keyword>
<dbReference type="Gene3D" id="1.10.10.60">
    <property type="entry name" value="Homeodomain-like"/>
    <property type="match status" value="1"/>
</dbReference>
<name>C6C1Z7_MARSD</name>
<evidence type="ECO:0000259" key="9">
    <source>
        <dbReference type="PROSITE" id="PS50110"/>
    </source>
</evidence>
<evidence type="ECO:0000256" key="7">
    <source>
        <dbReference type="PROSITE-ProRule" id="PRU00169"/>
    </source>
</evidence>
<evidence type="ECO:0000256" key="6">
    <source>
        <dbReference type="ARBA" id="ARBA00023163"/>
    </source>
</evidence>
<dbReference type="PANTHER" id="PTHR32071">
    <property type="entry name" value="TRANSCRIPTIONAL REGULATORY PROTEIN"/>
    <property type="match status" value="1"/>
</dbReference>
<dbReference type="Proteomes" id="UP000002601">
    <property type="component" value="Chromosome"/>
</dbReference>
<evidence type="ECO:0000256" key="4">
    <source>
        <dbReference type="ARBA" id="ARBA00023125"/>
    </source>
</evidence>
<dbReference type="InterPro" id="IPR009057">
    <property type="entry name" value="Homeodomain-like_sf"/>
</dbReference>
<keyword evidence="2" id="KW-0067">ATP-binding</keyword>
<dbReference type="InterPro" id="IPR001789">
    <property type="entry name" value="Sig_transdc_resp-reg_receiver"/>
</dbReference>
<keyword evidence="11" id="KW-1185">Reference proteome</keyword>